<evidence type="ECO:0000256" key="2">
    <source>
        <dbReference type="SAM" id="SignalP"/>
    </source>
</evidence>
<feature type="signal peptide" evidence="2">
    <location>
        <begin position="1"/>
        <end position="34"/>
    </location>
</feature>
<comment type="caution">
    <text evidence="4">The sequence shown here is derived from an EMBL/GenBank/DDBJ whole genome shotgun (WGS) entry which is preliminary data.</text>
</comment>
<dbReference type="InterPro" id="IPR006860">
    <property type="entry name" value="FecR"/>
</dbReference>
<reference evidence="5" key="1">
    <citation type="journal article" date="2019" name="Int. J. Syst. Evol. Microbiol.">
        <title>The Global Catalogue of Microorganisms (GCM) 10K type strain sequencing project: providing services to taxonomists for standard genome sequencing and annotation.</title>
        <authorList>
            <consortium name="The Broad Institute Genomics Platform"/>
            <consortium name="The Broad Institute Genome Sequencing Center for Infectious Disease"/>
            <person name="Wu L."/>
            <person name="Ma J."/>
        </authorList>
    </citation>
    <scope>NUCLEOTIDE SEQUENCE [LARGE SCALE GENOMIC DNA]</scope>
    <source>
        <strain evidence="5">KCTC 42964</strain>
    </source>
</reference>
<dbReference type="EMBL" id="JBHRTR010000037">
    <property type="protein sequence ID" value="MFC3230256.1"/>
    <property type="molecule type" value="Genomic_DNA"/>
</dbReference>
<feature type="domain" description="FecR protein" evidence="3">
    <location>
        <begin position="71"/>
        <end position="162"/>
    </location>
</feature>
<protein>
    <submittedName>
        <fullName evidence="4">FecR domain-containing protein</fullName>
    </submittedName>
</protein>
<organism evidence="4 5">
    <name type="scientific">Marinibaculum pumilum</name>
    <dbReference type="NCBI Taxonomy" id="1766165"/>
    <lineage>
        <taxon>Bacteria</taxon>
        <taxon>Pseudomonadati</taxon>
        <taxon>Pseudomonadota</taxon>
        <taxon>Alphaproteobacteria</taxon>
        <taxon>Rhodospirillales</taxon>
        <taxon>Rhodospirillaceae</taxon>
        <taxon>Marinibaculum</taxon>
    </lineage>
</organism>
<accession>A0ABV7L775</accession>
<feature type="chain" id="PRO_5046712699" evidence="2">
    <location>
        <begin position="35"/>
        <end position="1008"/>
    </location>
</feature>
<evidence type="ECO:0000256" key="1">
    <source>
        <dbReference type="SAM" id="MobiDB-lite"/>
    </source>
</evidence>
<dbReference type="Pfam" id="PF04773">
    <property type="entry name" value="FecR"/>
    <property type="match status" value="1"/>
</dbReference>
<evidence type="ECO:0000313" key="5">
    <source>
        <dbReference type="Proteomes" id="UP001595528"/>
    </source>
</evidence>
<feature type="compositionally biased region" description="Low complexity" evidence="1">
    <location>
        <begin position="304"/>
        <end position="320"/>
    </location>
</feature>
<keyword evidence="2" id="KW-0732">Signal</keyword>
<evidence type="ECO:0000313" key="4">
    <source>
        <dbReference type="EMBL" id="MFC3230256.1"/>
    </source>
</evidence>
<proteinExistence type="predicted"/>
<keyword evidence="5" id="KW-1185">Reference proteome</keyword>
<feature type="compositionally biased region" description="Gly residues" evidence="1">
    <location>
        <begin position="221"/>
        <end position="246"/>
    </location>
</feature>
<name>A0ABV7L775_9PROT</name>
<feature type="region of interest" description="Disordered" evidence="1">
    <location>
        <begin position="178"/>
        <end position="402"/>
    </location>
</feature>
<dbReference type="RefSeq" id="WP_379905258.1">
    <property type="nucleotide sequence ID" value="NZ_JBHRTR010000037.1"/>
</dbReference>
<feature type="compositionally biased region" description="Polar residues" evidence="1">
    <location>
        <begin position="376"/>
        <end position="385"/>
    </location>
</feature>
<evidence type="ECO:0000259" key="3">
    <source>
        <dbReference type="Pfam" id="PF04773"/>
    </source>
</evidence>
<feature type="compositionally biased region" description="Low complexity" evidence="1">
    <location>
        <begin position="247"/>
        <end position="265"/>
    </location>
</feature>
<gene>
    <name evidence="4" type="ORF">ACFOGJ_23600</name>
</gene>
<sequence>MRTGKLQLGHGLRAASLIAAGVGLLAAQAVPSLAASKIGVTAAVNPDAEGTPPDAATRVLYVGIDMQADERVTTSADGRAQLLFLDGSAMSVGPNSDLVLDRFVYDPATDTGDLAVTVGRGVFRFVGGRISKREAVKIETGSATIGIRGGIAMINVGDGGDVQSSFLFGDEMTVTSAGQTQRTNMPGTAIEAGAGQPPQPPRILSRGEITSSLAAFNGRPPGSGGRDGAGAAGGQGGNRGAAGNGRSGNAQAGTSTGAAARSGTRQAEAARNLDGDSSNDRIGAGDPTQGQSGDADVDPDRALVSSGVSGSASSEQPSGVDPVTPEGRQAGSTAGSRPPPTESGSTAEGAGGRSVADAGAERRSSEDAIADFGRLEQQTDQTVAEGSTEEEQDGLPAPSPTVAGRLLRDPVFDGIDTQTLAVQFLGDNTPFLATAEVAGGRIRPVTVTGAAFDFPYQATGSEYAVSAATATGPFDSFSGRMYVAADGSFWRVAGTGHAAGADGGAHEFILFGGTQTTLAQLPTSGTTALAIGGLLAPLPFLGGDLPIDSQSAGIAVSPFYLRHGPGIAFSQRQAGAAPPLGYQASLMISGTGAAQTSFMAGAVATIVEEGSPGSGLPALSGRLRGSYKEAGHDAPVALRSSLSSVGLARGSAVFGDAGQYLVLNPSALTMNPQTGQVTRQTAAMLARQPDGLVDTDDDYFVLAAQPGGTTPDDFLQSRTSRSMRGFTGGTGFVTTGGETGGAVFIDTGAFGSMPGGLSLQTDSANGTVTASMVLADVLGGSARVLYFGGDGNGTTAQPSSALIDDDRYIALESPTYNAVTGTGQTAKSQDLVLVTAASVDPAQLGLQPCECAFLDWGFWSGAVSLQDDSEERYHMASWVAGELPSLAQIPTTGTASYGGHIIGSVFNDGANYIAAGQMGANWNFAERAGGFEVTGFDAANYTGQLVSQDGRAIVGAGQTADAARQMALNGAFFAGGGNPVAAMGGHFIVQNASQSYAGGGTWALDQVQ</sequence>
<dbReference type="Proteomes" id="UP001595528">
    <property type="component" value="Unassembled WGS sequence"/>
</dbReference>